<evidence type="ECO:0000313" key="1">
    <source>
        <dbReference type="EMBL" id="MPN50731.1"/>
    </source>
</evidence>
<proteinExistence type="predicted"/>
<gene>
    <name evidence="1" type="ORF">SDC9_198364</name>
</gene>
<dbReference type="EMBL" id="VSSQ01115170">
    <property type="protein sequence ID" value="MPN50731.1"/>
    <property type="molecule type" value="Genomic_DNA"/>
</dbReference>
<reference evidence="1" key="1">
    <citation type="submission" date="2019-08" db="EMBL/GenBank/DDBJ databases">
        <authorList>
            <person name="Kucharzyk K."/>
            <person name="Murdoch R.W."/>
            <person name="Higgins S."/>
            <person name="Loffler F."/>
        </authorList>
    </citation>
    <scope>NUCLEOTIDE SEQUENCE</scope>
</reference>
<sequence length="31" mass="3708">MKKTGNYLPVWLFQYIRNSGDRITCLLDFTN</sequence>
<comment type="caution">
    <text evidence="1">The sequence shown here is derived from an EMBL/GenBank/DDBJ whole genome shotgun (WGS) entry which is preliminary data.</text>
</comment>
<protein>
    <submittedName>
        <fullName evidence="1">Uncharacterized protein</fullName>
    </submittedName>
</protein>
<organism evidence="1">
    <name type="scientific">bioreactor metagenome</name>
    <dbReference type="NCBI Taxonomy" id="1076179"/>
    <lineage>
        <taxon>unclassified sequences</taxon>
        <taxon>metagenomes</taxon>
        <taxon>ecological metagenomes</taxon>
    </lineage>
</organism>
<dbReference type="AlphaFoldDB" id="A0A645IHG7"/>
<accession>A0A645IHG7</accession>
<name>A0A645IHG7_9ZZZZ</name>